<dbReference type="Proteomes" id="UP000789572">
    <property type="component" value="Unassembled WGS sequence"/>
</dbReference>
<dbReference type="PANTHER" id="PTHR35871">
    <property type="entry name" value="EXPRESSED PROTEIN"/>
    <property type="match status" value="1"/>
</dbReference>
<dbReference type="EMBL" id="CAJVPJ010003942">
    <property type="protein sequence ID" value="CAG8646640.1"/>
    <property type="molecule type" value="Genomic_DNA"/>
</dbReference>
<evidence type="ECO:0000313" key="2">
    <source>
        <dbReference type="Proteomes" id="UP000789572"/>
    </source>
</evidence>
<dbReference type="InterPro" id="IPR036397">
    <property type="entry name" value="RNaseH_sf"/>
</dbReference>
<reference evidence="1" key="1">
    <citation type="submission" date="2021-06" db="EMBL/GenBank/DDBJ databases">
        <authorList>
            <person name="Kallberg Y."/>
            <person name="Tangrot J."/>
            <person name="Rosling A."/>
        </authorList>
    </citation>
    <scope>NUCLEOTIDE SEQUENCE</scope>
    <source>
        <strain evidence="1">IA702</strain>
    </source>
</reference>
<name>A0A9N9H3S9_9GLOM</name>
<dbReference type="GO" id="GO:0003676">
    <property type="term" value="F:nucleic acid binding"/>
    <property type="evidence" value="ECO:0007669"/>
    <property type="project" value="InterPro"/>
</dbReference>
<gene>
    <name evidence="1" type="ORF">POCULU_LOCUS9718</name>
</gene>
<dbReference type="PANTHER" id="PTHR35871:SF1">
    <property type="entry name" value="CXC1-LIKE CYSTEINE CLUSTER ASSOCIATED WITH KDZ TRANSPOSASES DOMAIN-CONTAINING PROTEIN"/>
    <property type="match status" value="1"/>
</dbReference>
<dbReference type="AlphaFoldDB" id="A0A9N9H3S9"/>
<accession>A0A9N9H3S9</accession>
<organism evidence="1 2">
    <name type="scientific">Paraglomus occultum</name>
    <dbReference type="NCBI Taxonomy" id="144539"/>
    <lineage>
        <taxon>Eukaryota</taxon>
        <taxon>Fungi</taxon>
        <taxon>Fungi incertae sedis</taxon>
        <taxon>Mucoromycota</taxon>
        <taxon>Glomeromycotina</taxon>
        <taxon>Glomeromycetes</taxon>
        <taxon>Paraglomerales</taxon>
        <taxon>Paraglomeraceae</taxon>
        <taxon>Paraglomus</taxon>
    </lineage>
</organism>
<feature type="non-terminal residue" evidence="1">
    <location>
        <position position="481"/>
    </location>
</feature>
<dbReference type="Gene3D" id="3.30.420.10">
    <property type="entry name" value="Ribonuclease H-like superfamily/Ribonuclease H"/>
    <property type="match status" value="1"/>
</dbReference>
<protein>
    <submittedName>
        <fullName evidence="1">4909_t:CDS:1</fullName>
    </submittedName>
</protein>
<dbReference type="OrthoDB" id="10044727at2759"/>
<sequence>HQQELIDNNDDGQVQILENGEIWSAEDFRELKDVEKRFELVWKEDALKNKRVYYDSTSRTTQWRKRKAEEELKRHVHSFAKIDTFFQPLTLTSSALVSTSAFTSLLPSSFFPDLQACLEDLSNCCKILKSNKFYDTYDEKKKDVFYDGHERSDVVQYRKEWLKRMFNYKQLMKDYNGEMLDEIIEPQLQPDVDEKEHVIVTHDESHFYANEGQRKLWIQDKEDVLRPKYQGRSIMVSDFLCACHGSLQLTDEQLEANPHVKFKDVRVLRSIQADGYWKAEHMIEQLINRAIPIFEIIHPGCIGVFCFDQSTNHNAMAEDALVVTRLNLGPGKKQAKLRDGKPKGIQTVLTERGLWPAERIRLVCTQCSEQKSALEEVIIASNHICEKYPKFHCECNFIERYWGYAKRETRRRCSYKYDDLVKVIPEVLNSIPITTIRKFARKSWRYMDAYDKGLEGRMAEWAVKKYKSHRRLPDNVNEFFE</sequence>
<evidence type="ECO:0000313" key="1">
    <source>
        <dbReference type="EMBL" id="CAG8646640.1"/>
    </source>
</evidence>
<keyword evidence="2" id="KW-1185">Reference proteome</keyword>
<comment type="caution">
    <text evidence="1">The sequence shown here is derived from an EMBL/GenBank/DDBJ whole genome shotgun (WGS) entry which is preliminary data.</text>
</comment>
<proteinExistence type="predicted"/>